<evidence type="ECO:0000313" key="10">
    <source>
        <dbReference type="Proteomes" id="UP000315295"/>
    </source>
</evidence>
<feature type="transmembrane region" description="Helical" evidence="8">
    <location>
        <begin position="63"/>
        <end position="84"/>
    </location>
</feature>
<keyword evidence="10" id="KW-1185">Reference proteome</keyword>
<keyword evidence="4 8" id="KW-0812">Transmembrane</keyword>
<protein>
    <submittedName>
        <fullName evidence="9">Uncharacterized protein</fullName>
    </submittedName>
</protein>
<keyword evidence="7 8" id="KW-0472">Membrane</keyword>
<dbReference type="AlphaFoldDB" id="A0A540NJ23"/>
<keyword evidence="5" id="KW-0769">Symport</keyword>
<evidence type="ECO:0000256" key="6">
    <source>
        <dbReference type="ARBA" id="ARBA00022989"/>
    </source>
</evidence>
<evidence type="ECO:0000256" key="8">
    <source>
        <dbReference type="SAM" id="Phobius"/>
    </source>
</evidence>
<evidence type="ECO:0000256" key="4">
    <source>
        <dbReference type="ARBA" id="ARBA00022692"/>
    </source>
</evidence>
<keyword evidence="6 8" id="KW-1133">Transmembrane helix</keyword>
<proteinExistence type="predicted"/>
<dbReference type="Proteomes" id="UP000315295">
    <property type="component" value="Unassembled WGS sequence"/>
</dbReference>
<dbReference type="PANTHER" id="PTHR19432:SF70">
    <property type="entry name" value="SUCROSE TRANSPORT PROTEIN SUC1-RELATED"/>
    <property type="match status" value="1"/>
</dbReference>
<gene>
    <name evidence="9" type="ORF">C1H46_003291</name>
</gene>
<dbReference type="STRING" id="106549.A0A540NJ23"/>
<reference evidence="9 10" key="1">
    <citation type="journal article" date="2019" name="G3 (Bethesda)">
        <title>Sequencing of a Wild Apple (Malus baccata) Genome Unravels the Differences Between Cultivated and Wild Apple Species Regarding Disease Resistance and Cold Tolerance.</title>
        <authorList>
            <person name="Chen X."/>
        </authorList>
    </citation>
    <scope>NUCLEOTIDE SEQUENCE [LARGE SCALE GENOMIC DNA]</scope>
    <source>
        <strain evidence="10">cv. Shandingzi</strain>
        <tissue evidence="9">Leaves</tissue>
    </source>
</reference>
<accession>A0A540NJ23</accession>
<comment type="subcellular location">
    <subcellularLocation>
        <location evidence="1">Membrane</location>
        <topology evidence="1">Multi-pass membrane protein</topology>
    </subcellularLocation>
</comment>
<evidence type="ECO:0000256" key="1">
    <source>
        <dbReference type="ARBA" id="ARBA00004141"/>
    </source>
</evidence>
<dbReference type="GO" id="GO:0005886">
    <property type="term" value="C:plasma membrane"/>
    <property type="evidence" value="ECO:0007669"/>
    <property type="project" value="TreeGrafter"/>
</dbReference>
<dbReference type="GO" id="GO:0005773">
    <property type="term" value="C:vacuole"/>
    <property type="evidence" value="ECO:0007669"/>
    <property type="project" value="TreeGrafter"/>
</dbReference>
<evidence type="ECO:0000313" key="9">
    <source>
        <dbReference type="EMBL" id="TQE11031.1"/>
    </source>
</evidence>
<keyword evidence="2" id="KW-0813">Transport</keyword>
<name>A0A540NJ23_MALBA</name>
<feature type="transmembrane region" description="Helical" evidence="8">
    <location>
        <begin position="28"/>
        <end position="51"/>
    </location>
</feature>
<comment type="caution">
    <text evidence="9">The sequence shown here is derived from an EMBL/GenBank/DDBJ whole genome shotgun (WGS) entry which is preliminary data.</text>
</comment>
<keyword evidence="3" id="KW-0762">Sugar transport</keyword>
<dbReference type="EMBL" id="VIEB01000033">
    <property type="protein sequence ID" value="TQE11031.1"/>
    <property type="molecule type" value="Genomic_DNA"/>
</dbReference>
<organism evidence="9 10">
    <name type="scientific">Malus baccata</name>
    <name type="common">Siberian crab apple</name>
    <name type="synonym">Pyrus baccata</name>
    <dbReference type="NCBI Taxonomy" id="106549"/>
    <lineage>
        <taxon>Eukaryota</taxon>
        <taxon>Viridiplantae</taxon>
        <taxon>Streptophyta</taxon>
        <taxon>Embryophyta</taxon>
        <taxon>Tracheophyta</taxon>
        <taxon>Spermatophyta</taxon>
        <taxon>Magnoliopsida</taxon>
        <taxon>eudicotyledons</taxon>
        <taxon>Gunneridae</taxon>
        <taxon>Pentapetalae</taxon>
        <taxon>rosids</taxon>
        <taxon>fabids</taxon>
        <taxon>Rosales</taxon>
        <taxon>Rosaceae</taxon>
        <taxon>Amygdaloideae</taxon>
        <taxon>Maleae</taxon>
        <taxon>Malus</taxon>
    </lineage>
</organism>
<evidence type="ECO:0000256" key="2">
    <source>
        <dbReference type="ARBA" id="ARBA00022448"/>
    </source>
</evidence>
<dbReference type="GO" id="GO:0008506">
    <property type="term" value="F:sucrose:proton symporter activity"/>
    <property type="evidence" value="ECO:0007669"/>
    <property type="project" value="TreeGrafter"/>
</dbReference>
<evidence type="ECO:0000256" key="7">
    <source>
        <dbReference type="ARBA" id="ARBA00023136"/>
    </source>
</evidence>
<evidence type="ECO:0000256" key="3">
    <source>
        <dbReference type="ARBA" id="ARBA00022597"/>
    </source>
</evidence>
<evidence type="ECO:0000256" key="5">
    <source>
        <dbReference type="ARBA" id="ARBA00022847"/>
    </source>
</evidence>
<sequence length="105" mass="10751">MFFVIFTQVTYSIPFALASIFSSNSGAGQGLSLGVLNLAIVVPQMFVSVVSGPWDDLFGGGNLPAFVAGAVAAVASGILALFMLPSPPPDLPSNKNARAPVVAFH</sequence>
<dbReference type="PANTHER" id="PTHR19432">
    <property type="entry name" value="SUGAR TRANSPORTER"/>
    <property type="match status" value="1"/>
</dbReference>